<name>A0A382X4K5_9ZZZZ</name>
<accession>A0A382X4K5</accession>
<reference evidence="1" key="1">
    <citation type="submission" date="2018-05" db="EMBL/GenBank/DDBJ databases">
        <authorList>
            <person name="Lanie J.A."/>
            <person name="Ng W.-L."/>
            <person name="Kazmierczak K.M."/>
            <person name="Andrzejewski T.M."/>
            <person name="Davidsen T.M."/>
            <person name="Wayne K.J."/>
            <person name="Tettelin H."/>
            <person name="Glass J.I."/>
            <person name="Rusch D."/>
            <person name="Podicherti R."/>
            <person name="Tsui H.-C.T."/>
            <person name="Winkler M.E."/>
        </authorList>
    </citation>
    <scope>NUCLEOTIDE SEQUENCE</scope>
</reference>
<dbReference type="EMBL" id="UINC01164779">
    <property type="protein sequence ID" value="SVD65804.1"/>
    <property type="molecule type" value="Genomic_DNA"/>
</dbReference>
<evidence type="ECO:0000313" key="1">
    <source>
        <dbReference type="EMBL" id="SVD65804.1"/>
    </source>
</evidence>
<proteinExistence type="predicted"/>
<organism evidence="1">
    <name type="scientific">marine metagenome</name>
    <dbReference type="NCBI Taxonomy" id="408172"/>
    <lineage>
        <taxon>unclassified sequences</taxon>
        <taxon>metagenomes</taxon>
        <taxon>ecological metagenomes</taxon>
    </lineage>
</organism>
<protein>
    <submittedName>
        <fullName evidence="1">Uncharacterized protein</fullName>
    </submittedName>
</protein>
<gene>
    <name evidence="1" type="ORF">METZ01_LOCUS418658</name>
</gene>
<sequence length="167" mass="19476">MVINPENVVVCDHTEVPETDHLLVLWNGYKEGNGQYSVLKTLEKHSDQLRSEYLALIYELCQLKVAGKRIVEHLEIEPDFSLWWMTLLAEKSPYKTKAVLDSLRLMAIRRLLVDNKIKAVELISVNPDLALAMERLCASLRITFSWSLCKPQNNEWSFRRIWKRLPP</sequence>
<feature type="non-terminal residue" evidence="1">
    <location>
        <position position="167"/>
    </location>
</feature>
<dbReference type="AlphaFoldDB" id="A0A382X4K5"/>